<dbReference type="InterPro" id="IPR000326">
    <property type="entry name" value="PAP2/HPO"/>
</dbReference>
<feature type="transmembrane region" description="Helical" evidence="1">
    <location>
        <begin position="158"/>
        <end position="181"/>
    </location>
</feature>
<comment type="caution">
    <text evidence="3">The sequence shown here is derived from an EMBL/GenBank/DDBJ whole genome shotgun (WGS) entry which is preliminary data.</text>
</comment>
<dbReference type="InterPro" id="IPR036938">
    <property type="entry name" value="PAP2/HPO_sf"/>
</dbReference>
<feature type="domain" description="Phosphatidic acid phosphatase type 2/haloperoxidase" evidence="2">
    <location>
        <begin position="61"/>
        <end position="177"/>
    </location>
</feature>
<protein>
    <submittedName>
        <fullName evidence="3">Undecaprenyl-diphosphatase</fullName>
    </submittedName>
</protein>
<feature type="transmembrane region" description="Helical" evidence="1">
    <location>
        <begin position="121"/>
        <end position="146"/>
    </location>
</feature>
<feature type="transmembrane region" description="Helical" evidence="1">
    <location>
        <begin position="210"/>
        <end position="232"/>
    </location>
</feature>
<sequence length="236" mass="26619">MDFLQRLIETDQSLLLTMNGCHSPFWDRFFWLVTGILTWVPFYLVLLYAIVKNQKKGSVVTILTLVILVVLCDQISNHLFKEFFERWRPSRDPSISHLVHTVAGYKGGNFGFVSGHATNSFGLALFSALLIRHWGYAVAIFLWAFLNSYSRIYLGVHFPGDILGGMLLGMILATGVFVAYVRLYPRFAGVPYRLPLSMRRSRSNFKRGDGALLVGTLVYTVVLLAIAAKLFLKMGS</sequence>
<gene>
    <name evidence="3" type="ORF">LX69_00308</name>
</gene>
<proteinExistence type="predicted"/>
<feature type="transmembrane region" description="Helical" evidence="1">
    <location>
        <begin position="58"/>
        <end position="80"/>
    </location>
</feature>
<accession>A0A2W7NIN3</accession>
<dbReference type="PANTHER" id="PTHR14969:SF13">
    <property type="entry name" value="AT30094P"/>
    <property type="match status" value="1"/>
</dbReference>
<dbReference type="CDD" id="cd03395">
    <property type="entry name" value="PAP2_like_4"/>
    <property type="match status" value="1"/>
</dbReference>
<dbReference type="RefSeq" id="WP_111444046.1">
    <property type="nucleotide sequence ID" value="NZ_QKZK01000002.1"/>
</dbReference>
<evidence type="ECO:0000259" key="2">
    <source>
        <dbReference type="SMART" id="SM00014"/>
    </source>
</evidence>
<name>A0A2W7NIN3_9BACT</name>
<keyword evidence="1" id="KW-0472">Membrane</keyword>
<organism evidence="3 4">
    <name type="scientific">Breznakibacter xylanolyticus</name>
    <dbReference type="NCBI Taxonomy" id="990"/>
    <lineage>
        <taxon>Bacteria</taxon>
        <taxon>Pseudomonadati</taxon>
        <taxon>Bacteroidota</taxon>
        <taxon>Bacteroidia</taxon>
        <taxon>Marinilabiliales</taxon>
        <taxon>Marinilabiliaceae</taxon>
        <taxon>Breznakibacter</taxon>
    </lineage>
</organism>
<dbReference type="Pfam" id="PF01569">
    <property type="entry name" value="PAP2"/>
    <property type="match status" value="1"/>
</dbReference>
<evidence type="ECO:0000313" key="4">
    <source>
        <dbReference type="Proteomes" id="UP000249239"/>
    </source>
</evidence>
<dbReference type="AlphaFoldDB" id="A0A2W7NIN3"/>
<keyword evidence="1" id="KW-0812">Transmembrane</keyword>
<dbReference type="OrthoDB" id="9789113at2"/>
<feature type="transmembrane region" description="Helical" evidence="1">
    <location>
        <begin position="29"/>
        <end position="51"/>
    </location>
</feature>
<evidence type="ECO:0000313" key="3">
    <source>
        <dbReference type="EMBL" id="PZX20311.1"/>
    </source>
</evidence>
<dbReference type="SMART" id="SM00014">
    <property type="entry name" value="acidPPc"/>
    <property type="match status" value="1"/>
</dbReference>
<dbReference type="Gene3D" id="1.20.144.10">
    <property type="entry name" value="Phosphatidic acid phosphatase type 2/haloperoxidase"/>
    <property type="match status" value="1"/>
</dbReference>
<keyword evidence="4" id="KW-1185">Reference proteome</keyword>
<dbReference type="EMBL" id="QKZK01000002">
    <property type="protein sequence ID" value="PZX20311.1"/>
    <property type="molecule type" value="Genomic_DNA"/>
</dbReference>
<dbReference type="SUPFAM" id="SSF48317">
    <property type="entry name" value="Acid phosphatase/Vanadium-dependent haloperoxidase"/>
    <property type="match status" value="1"/>
</dbReference>
<evidence type="ECO:0000256" key="1">
    <source>
        <dbReference type="SAM" id="Phobius"/>
    </source>
</evidence>
<dbReference type="PANTHER" id="PTHR14969">
    <property type="entry name" value="SPHINGOSINE-1-PHOSPHATE PHOSPHOHYDROLASE"/>
    <property type="match status" value="1"/>
</dbReference>
<dbReference type="Proteomes" id="UP000249239">
    <property type="component" value="Unassembled WGS sequence"/>
</dbReference>
<reference evidence="3 4" key="1">
    <citation type="submission" date="2018-06" db="EMBL/GenBank/DDBJ databases">
        <title>Genomic Encyclopedia of Archaeal and Bacterial Type Strains, Phase II (KMG-II): from individual species to whole genera.</title>
        <authorList>
            <person name="Goeker M."/>
        </authorList>
    </citation>
    <scope>NUCLEOTIDE SEQUENCE [LARGE SCALE GENOMIC DNA]</scope>
    <source>
        <strain evidence="3 4">DSM 6779</strain>
    </source>
</reference>
<keyword evidence="1" id="KW-1133">Transmembrane helix</keyword>